<feature type="chain" id="PRO_5041927330" description="FAD-binding domain-containing protein" evidence="6">
    <location>
        <begin position="19"/>
        <end position="401"/>
    </location>
</feature>
<dbReference type="InterPro" id="IPR002938">
    <property type="entry name" value="FAD-bd"/>
</dbReference>
<dbReference type="Proteomes" id="UP001220324">
    <property type="component" value="Unassembled WGS sequence"/>
</dbReference>
<evidence type="ECO:0000256" key="4">
    <source>
        <dbReference type="ARBA" id="ARBA00023002"/>
    </source>
</evidence>
<evidence type="ECO:0000259" key="7">
    <source>
        <dbReference type="Pfam" id="PF01494"/>
    </source>
</evidence>
<dbReference type="Pfam" id="PF01494">
    <property type="entry name" value="FAD_binding_3"/>
    <property type="match status" value="1"/>
</dbReference>
<dbReference type="SUPFAM" id="SSF51905">
    <property type="entry name" value="FAD/NAD(P)-binding domain"/>
    <property type="match status" value="1"/>
</dbReference>
<comment type="caution">
    <text evidence="8">The sequence shown here is derived from an EMBL/GenBank/DDBJ whole genome shotgun (WGS) entry which is preliminary data.</text>
</comment>
<proteinExistence type="predicted"/>
<dbReference type="PRINTS" id="PR00420">
    <property type="entry name" value="RNGMNOXGNASE"/>
</dbReference>
<dbReference type="EMBL" id="JAQIZZ010000002">
    <property type="protein sequence ID" value="KAJ5553247.1"/>
    <property type="molecule type" value="Genomic_DNA"/>
</dbReference>
<evidence type="ECO:0000256" key="1">
    <source>
        <dbReference type="ARBA" id="ARBA00001974"/>
    </source>
</evidence>
<evidence type="ECO:0000256" key="3">
    <source>
        <dbReference type="ARBA" id="ARBA00022827"/>
    </source>
</evidence>
<comment type="cofactor">
    <cofactor evidence="1">
        <name>FAD</name>
        <dbReference type="ChEBI" id="CHEBI:57692"/>
    </cofactor>
</comment>
<dbReference type="AlphaFoldDB" id="A0AAD6D413"/>
<dbReference type="Pfam" id="PF13450">
    <property type="entry name" value="NAD_binding_8"/>
    <property type="match status" value="1"/>
</dbReference>
<keyword evidence="5" id="KW-0503">Monooxygenase</keyword>
<evidence type="ECO:0000256" key="6">
    <source>
        <dbReference type="SAM" id="SignalP"/>
    </source>
</evidence>
<keyword evidence="9" id="KW-1185">Reference proteome</keyword>
<protein>
    <recommendedName>
        <fullName evidence="7">FAD-binding domain-containing protein</fullName>
    </recommendedName>
</protein>
<dbReference type="Gene3D" id="3.50.50.60">
    <property type="entry name" value="FAD/NAD(P)-binding domain"/>
    <property type="match status" value="1"/>
</dbReference>
<dbReference type="GO" id="GO:0071949">
    <property type="term" value="F:FAD binding"/>
    <property type="evidence" value="ECO:0007669"/>
    <property type="project" value="InterPro"/>
</dbReference>
<dbReference type="PANTHER" id="PTHR47178:SF5">
    <property type="entry name" value="FAD-BINDING DOMAIN-CONTAINING PROTEIN"/>
    <property type="match status" value="1"/>
</dbReference>
<gene>
    <name evidence="8" type="ORF">N7494_002625</name>
</gene>
<evidence type="ECO:0000313" key="8">
    <source>
        <dbReference type="EMBL" id="KAJ5553247.1"/>
    </source>
</evidence>
<name>A0AAD6D413_9EURO</name>
<feature type="domain" description="FAD-binding" evidence="7">
    <location>
        <begin position="140"/>
        <end position="379"/>
    </location>
</feature>
<dbReference type="GO" id="GO:0004497">
    <property type="term" value="F:monooxygenase activity"/>
    <property type="evidence" value="ECO:0007669"/>
    <property type="project" value="UniProtKB-KW"/>
</dbReference>
<evidence type="ECO:0000313" key="9">
    <source>
        <dbReference type="Proteomes" id="UP001220324"/>
    </source>
</evidence>
<keyword evidence="4" id="KW-0560">Oxidoreductase</keyword>
<evidence type="ECO:0000256" key="2">
    <source>
        <dbReference type="ARBA" id="ARBA00022630"/>
    </source>
</evidence>
<keyword evidence="6" id="KW-0732">Signal</keyword>
<organism evidence="8 9">
    <name type="scientific">Penicillium frequentans</name>
    <dbReference type="NCBI Taxonomy" id="3151616"/>
    <lineage>
        <taxon>Eukaryota</taxon>
        <taxon>Fungi</taxon>
        <taxon>Dikarya</taxon>
        <taxon>Ascomycota</taxon>
        <taxon>Pezizomycotina</taxon>
        <taxon>Eurotiomycetes</taxon>
        <taxon>Eurotiomycetidae</taxon>
        <taxon>Eurotiales</taxon>
        <taxon>Aspergillaceae</taxon>
        <taxon>Penicillium</taxon>
    </lineage>
</organism>
<keyword evidence="2" id="KW-0285">Flavoprotein</keyword>
<dbReference type="InterPro" id="IPR036188">
    <property type="entry name" value="FAD/NAD-bd_sf"/>
</dbReference>
<sequence length="401" mass="44315">MTLPVLIIGAGLGGICLAQALKKNNIPFKLFEQDEHHNLRTQGYRLRIAEHGVNALKESLTPDVFTLFQKTCAITAGFGVRVKPDGTPIPLGPNSLPGPPHGTLSDEAYTVDRATFREALLTGIEEYTFFGKGFDYYELSDDGITAYFRDGSVVEGSLLVGADGVHSRVRRQYVPKFPAVDTGMRIVFGKTPITDEFLDSVPESYQVGMSLASDPEDKIQPTLMWEAIRFPCTVEKINLPDPYVYWVLVFHRSRLPFLDEKGRIGSDEAAKLARELTKSWLPSVRSVIDFQDESQSSIRSLLSAQIEIGPWKPSARVTLLGDAVHVMPPTGARGANTALRDAADLARRIADVGVEKVDEKVIGDYEDKLRAFAKMAIDLSWKGGMKSFGLRPVEECDRIIL</sequence>
<accession>A0AAD6D413</accession>
<feature type="signal peptide" evidence="6">
    <location>
        <begin position="1"/>
        <end position="18"/>
    </location>
</feature>
<evidence type="ECO:0000256" key="5">
    <source>
        <dbReference type="ARBA" id="ARBA00023033"/>
    </source>
</evidence>
<keyword evidence="3" id="KW-0274">FAD</keyword>
<dbReference type="PANTHER" id="PTHR47178">
    <property type="entry name" value="MONOOXYGENASE, FAD-BINDING"/>
    <property type="match status" value="1"/>
</dbReference>
<reference evidence="8 9" key="1">
    <citation type="journal article" date="2023" name="IMA Fungus">
        <title>Comparative genomic study of the Penicillium genus elucidates a diverse pangenome and 15 lateral gene transfer events.</title>
        <authorList>
            <person name="Petersen C."/>
            <person name="Sorensen T."/>
            <person name="Nielsen M.R."/>
            <person name="Sondergaard T.E."/>
            <person name="Sorensen J.L."/>
            <person name="Fitzpatrick D.A."/>
            <person name="Frisvad J.C."/>
            <person name="Nielsen K.L."/>
        </authorList>
    </citation>
    <scope>NUCLEOTIDE SEQUENCE [LARGE SCALE GENOMIC DNA]</scope>
    <source>
        <strain evidence="8 9">IBT 35679</strain>
    </source>
</reference>